<feature type="non-terminal residue" evidence="2">
    <location>
        <position position="298"/>
    </location>
</feature>
<feature type="transmembrane region" description="Helical" evidence="1">
    <location>
        <begin position="68"/>
        <end position="92"/>
    </location>
</feature>
<feature type="transmembrane region" description="Helical" evidence="1">
    <location>
        <begin position="177"/>
        <end position="200"/>
    </location>
</feature>
<feature type="transmembrane region" description="Helical" evidence="1">
    <location>
        <begin position="144"/>
        <end position="171"/>
    </location>
</feature>
<comment type="caution">
    <text evidence="2">The sequence shown here is derived from an EMBL/GenBank/DDBJ whole genome shotgun (WGS) entry which is preliminary data.</text>
</comment>
<feature type="transmembrane region" description="Helical" evidence="1">
    <location>
        <begin position="232"/>
        <end position="259"/>
    </location>
</feature>
<dbReference type="EMBL" id="BART01017879">
    <property type="protein sequence ID" value="GAG83124.1"/>
    <property type="molecule type" value="Genomic_DNA"/>
</dbReference>
<feature type="transmembrane region" description="Helical" evidence="1">
    <location>
        <begin position="98"/>
        <end position="120"/>
    </location>
</feature>
<evidence type="ECO:0000256" key="1">
    <source>
        <dbReference type="SAM" id="Phobius"/>
    </source>
</evidence>
<organism evidence="2">
    <name type="scientific">marine sediment metagenome</name>
    <dbReference type="NCBI Taxonomy" id="412755"/>
    <lineage>
        <taxon>unclassified sequences</taxon>
        <taxon>metagenomes</taxon>
        <taxon>ecological metagenomes</taxon>
    </lineage>
</organism>
<feature type="transmembrane region" description="Helical" evidence="1">
    <location>
        <begin position="24"/>
        <end position="47"/>
    </location>
</feature>
<dbReference type="AlphaFoldDB" id="X1AKX9"/>
<evidence type="ECO:0000313" key="2">
    <source>
        <dbReference type="EMBL" id="GAG83124.1"/>
    </source>
</evidence>
<keyword evidence="1" id="KW-1133">Transmembrane helix</keyword>
<reference evidence="2" key="1">
    <citation type="journal article" date="2014" name="Front. Microbiol.">
        <title>High frequency of phylogenetically diverse reductive dehalogenase-homologous genes in deep subseafloor sedimentary metagenomes.</title>
        <authorList>
            <person name="Kawai M."/>
            <person name="Futagami T."/>
            <person name="Toyoda A."/>
            <person name="Takaki Y."/>
            <person name="Nishi S."/>
            <person name="Hori S."/>
            <person name="Arai W."/>
            <person name="Tsubouchi T."/>
            <person name="Morono Y."/>
            <person name="Uchiyama I."/>
            <person name="Ito T."/>
            <person name="Fujiyama A."/>
            <person name="Inagaki F."/>
            <person name="Takami H."/>
        </authorList>
    </citation>
    <scope>NUCLEOTIDE SEQUENCE</scope>
    <source>
        <strain evidence="2">Expedition CK06-06</strain>
    </source>
</reference>
<feature type="non-terminal residue" evidence="2">
    <location>
        <position position="1"/>
    </location>
</feature>
<protein>
    <submittedName>
        <fullName evidence="2">Uncharacterized protein</fullName>
    </submittedName>
</protein>
<keyword evidence="1" id="KW-0812">Transmembrane</keyword>
<keyword evidence="1" id="KW-0472">Membrane</keyword>
<gene>
    <name evidence="2" type="ORF">S01H4_33884</name>
</gene>
<accession>X1AKX9</accession>
<sequence length="298" mass="33581">VIIHGISMSLMAIVLTLLTQSVNVLILILGTLPITWALLLFAFQMKVRLFGTMKYKYVLEEVNINNKLVKWVSIVFADIGICIFVLILGFTFFITLGFIPATIILFFLGLIGLSVLIYTFTKMFPKLDRTPQFETGGLLRNKPILGVIVILLLFALFPWIAAFIEVVFLPLILGLEFIGIILVEFFLIEGFLALLFLLIVPKGMKLPRKDDTFLSYTKTIGLTRVKPLGRNLLVAFGSFAIFSFVVFIGANLLGVFSFAPEFLFRNPNPSYMGVASLGWFIWIFMIRPGLWEEVAFRG</sequence>
<proteinExistence type="predicted"/>
<feature type="transmembrane region" description="Helical" evidence="1">
    <location>
        <begin position="271"/>
        <end position="290"/>
    </location>
</feature>
<name>X1AKX9_9ZZZZ</name>